<comment type="caution">
    <text evidence="1">The sequence shown here is derived from an EMBL/GenBank/DDBJ whole genome shotgun (WGS) entry which is preliminary data.</text>
</comment>
<sequence>MLNTGAPTMAVIMGLQLHQCHLLPILRHTRRRATLRCITLPRNRSLMRLLSTIPMVRPRLRAHLSGMGRGSRIMLVADHLAAVITTRVQGVQPDLQMEAAMLSHTHLIPVLINLLLSTTHMEDLLQHSVLSRTTKTRNMGSTHVAAVEGTEMAATVAEVATTTTGALTSPTQIMRS</sequence>
<organism evidence="1 2">
    <name type="scientific">Akanthomyces muscarius</name>
    <name type="common">Entomopathogenic fungus</name>
    <name type="synonym">Lecanicillium muscarium</name>
    <dbReference type="NCBI Taxonomy" id="2231603"/>
    <lineage>
        <taxon>Eukaryota</taxon>
        <taxon>Fungi</taxon>
        <taxon>Dikarya</taxon>
        <taxon>Ascomycota</taxon>
        <taxon>Pezizomycotina</taxon>
        <taxon>Sordariomycetes</taxon>
        <taxon>Hypocreomycetidae</taxon>
        <taxon>Hypocreales</taxon>
        <taxon>Cordycipitaceae</taxon>
        <taxon>Akanthomyces</taxon>
    </lineage>
</organism>
<name>A0A9W8QCW4_AKAMU</name>
<gene>
    <name evidence="1" type="ORF">LMH87_012195</name>
</gene>
<evidence type="ECO:0000313" key="1">
    <source>
        <dbReference type="EMBL" id="KAJ4151502.1"/>
    </source>
</evidence>
<dbReference type="GeneID" id="80899354"/>
<keyword evidence="2" id="KW-1185">Reference proteome</keyword>
<protein>
    <submittedName>
        <fullName evidence="1">Uncharacterized protein</fullName>
    </submittedName>
</protein>
<dbReference type="Proteomes" id="UP001144673">
    <property type="component" value="Chromosome 4"/>
</dbReference>
<proteinExistence type="predicted"/>
<dbReference type="EMBL" id="JAJHUN010000009">
    <property type="protein sequence ID" value="KAJ4151502.1"/>
    <property type="molecule type" value="Genomic_DNA"/>
</dbReference>
<reference evidence="1" key="1">
    <citation type="journal article" date="2023" name="Access Microbiol">
        <title>De-novo genome assembly for Akanthomyces muscarius, a biocontrol agent of insect agricultural pests.</title>
        <authorList>
            <person name="Erdos Z."/>
            <person name="Studholme D.J."/>
            <person name="Raymond B."/>
            <person name="Sharma M."/>
        </authorList>
    </citation>
    <scope>NUCLEOTIDE SEQUENCE</scope>
    <source>
        <strain evidence="1">Ve6</strain>
    </source>
</reference>
<evidence type="ECO:0000313" key="2">
    <source>
        <dbReference type="Proteomes" id="UP001144673"/>
    </source>
</evidence>
<accession>A0A9W8QCW4</accession>
<dbReference type="AlphaFoldDB" id="A0A9W8QCW4"/>
<dbReference type="RefSeq" id="XP_056053216.1">
    <property type="nucleotide sequence ID" value="XM_056201466.1"/>
</dbReference>
<dbReference type="KEGG" id="amus:LMH87_012195"/>